<dbReference type="PANTHER" id="PTHR43569:SF2">
    <property type="entry name" value="AMIDOHYDROLASE-RELATED DOMAIN-CONTAINING PROTEIN"/>
    <property type="match status" value="1"/>
</dbReference>
<evidence type="ECO:0000256" key="1">
    <source>
        <dbReference type="ARBA" id="ARBA00038310"/>
    </source>
</evidence>
<dbReference type="AlphaFoldDB" id="A0A0F9SUC0"/>
<reference evidence="3" key="1">
    <citation type="journal article" date="2015" name="Nature">
        <title>Complex archaea that bridge the gap between prokaryotes and eukaryotes.</title>
        <authorList>
            <person name="Spang A."/>
            <person name="Saw J.H."/>
            <person name="Jorgensen S.L."/>
            <person name="Zaremba-Niedzwiedzka K."/>
            <person name="Martijn J."/>
            <person name="Lind A.E."/>
            <person name="van Eijk R."/>
            <person name="Schleper C."/>
            <person name="Guy L."/>
            <person name="Ettema T.J."/>
        </authorList>
    </citation>
    <scope>NUCLEOTIDE SEQUENCE</scope>
</reference>
<organism evidence="3">
    <name type="scientific">marine sediment metagenome</name>
    <dbReference type="NCBI Taxonomy" id="412755"/>
    <lineage>
        <taxon>unclassified sequences</taxon>
        <taxon>metagenomes</taxon>
        <taxon>ecological metagenomes</taxon>
    </lineage>
</organism>
<dbReference type="EMBL" id="LAZR01000360">
    <property type="protein sequence ID" value="KKN72570.1"/>
    <property type="molecule type" value="Genomic_DNA"/>
</dbReference>
<evidence type="ECO:0000259" key="2">
    <source>
        <dbReference type="Pfam" id="PF04909"/>
    </source>
</evidence>
<accession>A0A0F9SUC0</accession>
<protein>
    <recommendedName>
        <fullName evidence="2">Amidohydrolase-related domain-containing protein</fullName>
    </recommendedName>
</protein>
<dbReference type="PANTHER" id="PTHR43569">
    <property type="entry name" value="AMIDOHYDROLASE"/>
    <property type="match status" value="1"/>
</dbReference>
<comment type="similarity">
    <text evidence="1">Belongs to the metallo-dependent hydrolases superfamily.</text>
</comment>
<evidence type="ECO:0000313" key="3">
    <source>
        <dbReference type="EMBL" id="KKN72570.1"/>
    </source>
</evidence>
<dbReference type="InterPro" id="IPR052350">
    <property type="entry name" value="Metallo-dep_Lactonases"/>
</dbReference>
<feature type="domain" description="Amidohydrolase-related" evidence="2">
    <location>
        <begin position="92"/>
        <end position="252"/>
    </location>
</feature>
<dbReference type="InterPro" id="IPR006680">
    <property type="entry name" value="Amidohydro-rel"/>
</dbReference>
<sequence length="279" mass="31787">MSLKIIDPHVHFFNLVEGQYSWLQGANPPAWPNLEKIKQPVSAQQLVQSTDFELVGLVHIEAGFDNISPINELNWLSLHLKGIPFKAISYNQIDSSADEFINSLEALAHLSLCGIRDITEGTDAKRLLEANSFKNLTTLSDTRLHFEAQFDIENGEITKQIAYYAKQLPQLQIIINHAGLPSNLNTWQQGVELLAQHDNIAIKFSGFELLQLTSEQQAACFNFLFNHFGQQRIMFASNFPVCQIKTSYNNLWHCHKALCSNDKTWHDLSYVNAKHYYQV</sequence>
<dbReference type="Pfam" id="PF04909">
    <property type="entry name" value="Amidohydro_2"/>
    <property type="match status" value="1"/>
</dbReference>
<dbReference type="InterPro" id="IPR032466">
    <property type="entry name" value="Metal_Hydrolase"/>
</dbReference>
<dbReference type="SUPFAM" id="SSF51556">
    <property type="entry name" value="Metallo-dependent hydrolases"/>
    <property type="match status" value="1"/>
</dbReference>
<name>A0A0F9SUC0_9ZZZZ</name>
<dbReference type="GO" id="GO:0016787">
    <property type="term" value="F:hydrolase activity"/>
    <property type="evidence" value="ECO:0007669"/>
    <property type="project" value="InterPro"/>
</dbReference>
<gene>
    <name evidence="3" type="ORF">LCGC14_0409690</name>
</gene>
<dbReference type="Gene3D" id="3.20.20.140">
    <property type="entry name" value="Metal-dependent hydrolases"/>
    <property type="match status" value="1"/>
</dbReference>
<comment type="caution">
    <text evidence="3">The sequence shown here is derived from an EMBL/GenBank/DDBJ whole genome shotgun (WGS) entry which is preliminary data.</text>
</comment>
<proteinExistence type="inferred from homology"/>